<evidence type="ECO:0000256" key="4">
    <source>
        <dbReference type="ARBA" id="ARBA00023125"/>
    </source>
</evidence>
<keyword evidence="2 6" id="KW-0963">Cytoplasm</keyword>
<gene>
    <name evidence="9" type="ORF">MC7420_8040</name>
</gene>
<dbReference type="AlphaFoldDB" id="B4VIR1"/>
<dbReference type="EMBL" id="DS989842">
    <property type="protein sequence ID" value="EDX78302.1"/>
    <property type="molecule type" value="Genomic_DNA"/>
</dbReference>
<evidence type="ECO:0000256" key="1">
    <source>
        <dbReference type="ARBA" id="ARBA00008724"/>
    </source>
</evidence>
<dbReference type="NCBIfam" id="TIGR01033">
    <property type="entry name" value="YebC/PmpR family DNA-binding transcriptional regulator"/>
    <property type="match status" value="1"/>
</dbReference>
<comment type="subcellular location">
    <subcellularLocation>
        <location evidence="6">Cytoplasm</location>
    </subcellularLocation>
</comment>
<evidence type="ECO:0000259" key="8">
    <source>
        <dbReference type="Pfam" id="PF20772"/>
    </source>
</evidence>
<evidence type="ECO:0000313" key="10">
    <source>
        <dbReference type="Proteomes" id="UP000003835"/>
    </source>
</evidence>
<dbReference type="Gene3D" id="3.30.70.980">
    <property type="match status" value="2"/>
</dbReference>
<dbReference type="InterPro" id="IPR029072">
    <property type="entry name" value="YebC-like"/>
</dbReference>
<comment type="similarity">
    <text evidence="1 6">Belongs to the TACO1 family.</text>
</comment>
<keyword evidence="10" id="KW-1185">Reference proteome</keyword>
<evidence type="ECO:0000313" key="9">
    <source>
        <dbReference type="EMBL" id="EDX78302.1"/>
    </source>
</evidence>
<dbReference type="HOGENOM" id="CLU_062974_1_0_3"/>
<evidence type="ECO:0000256" key="3">
    <source>
        <dbReference type="ARBA" id="ARBA00023015"/>
    </source>
</evidence>
<dbReference type="GO" id="GO:0005829">
    <property type="term" value="C:cytosol"/>
    <property type="evidence" value="ECO:0007669"/>
    <property type="project" value="TreeGrafter"/>
</dbReference>
<dbReference type="NCBIfam" id="NF001030">
    <property type="entry name" value="PRK00110.1"/>
    <property type="match status" value="1"/>
</dbReference>
<dbReference type="Pfam" id="PF01709">
    <property type="entry name" value="Transcrip_reg"/>
    <property type="match status" value="1"/>
</dbReference>
<evidence type="ECO:0000256" key="5">
    <source>
        <dbReference type="ARBA" id="ARBA00023163"/>
    </source>
</evidence>
<dbReference type="InterPro" id="IPR048300">
    <property type="entry name" value="TACO1_YebC-like_2nd/3rd_dom"/>
</dbReference>
<keyword evidence="5 6" id="KW-0804">Transcription</keyword>
<dbReference type="SUPFAM" id="SSF75625">
    <property type="entry name" value="YebC-like"/>
    <property type="match status" value="1"/>
</dbReference>
<sequence>MDAAKGKTFAKLSREIIVAARSGVPDPNGNFRLRTAIEKAKAAGIPNDNIDRAIAKGSGQFDSGSDNLEEIRYEGYGPGGVAILIEALTDNRNRTAADLRSAFTKNGGNLGETGCVSWMFEQKGVVTVAGEVSEDRLLEASLAGGAETYEWIEDDEEPGVEVVTEVTNLEHLNQTLQDQGFSVCDAELRWIPGNSVEITDPDVARSLLKLMDALDELDDVQNVTANFEMADDLVSLTMA</sequence>
<dbReference type="PANTHER" id="PTHR12532:SF6">
    <property type="entry name" value="TRANSCRIPTIONAL REGULATORY PROTEIN YEBC-RELATED"/>
    <property type="match status" value="1"/>
</dbReference>
<evidence type="ECO:0000259" key="7">
    <source>
        <dbReference type="Pfam" id="PF01709"/>
    </source>
</evidence>
<dbReference type="InterPro" id="IPR002876">
    <property type="entry name" value="Transcrip_reg_TACO1-like"/>
</dbReference>
<dbReference type="InterPro" id="IPR049083">
    <property type="entry name" value="TACO1_YebC_N"/>
</dbReference>
<feature type="domain" description="TACO1/YebC-like second and third" evidence="7">
    <location>
        <begin position="68"/>
        <end position="227"/>
    </location>
</feature>
<name>B4VIR1_9CYAN</name>
<organism evidence="9 10">
    <name type="scientific">Coleofasciculus chthonoplastes PCC 7420</name>
    <dbReference type="NCBI Taxonomy" id="118168"/>
    <lineage>
        <taxon>Bacteria</taxon>
        <taxon>Bacillati</taxon>
        <taxon>Cyanobacteriota</taxon>
        <taxon>Cyanophyceae</taxon>
        <taxon>Coleofasciculales</taxon>
        <taxon>Coleofasciculaceae</taxon>
        <taxon>Coleofasciculus</taxon>
    </lineage>
</organism>
<dbReference type="eggNOG" id="COG0217">
    <property type="taxonomic scope" value="Bacteria"/>
</dbReference>
<feature type="domain" description="TACO1/YebC-like N-terminal" evidence="8">
    <location>
        <begin position="2"/>
        <end position="60"/>
    </location>
</feature>
<evidence type="ECO:0000256" key="2">
    <source>
        <dbReference type="ARBA" id="ARBA00022490"/>
    </source>
</evidence>
<keyword evidence="3 6" id="KW-0805">Transcription regulation</keyword>
<dbReference type="HAMAP" id="MF_00693">
    <property type="entry name" value="Transcrip_reg_TACO1"/>
    <property type="match status" value="1"/>
</dbReference>
<dbReference type="PANTHER" id="PTHR12532">
    <property type="entry name" value="TRANSLATIONAL ACTIVATOR OF CYTOCHROME C OXIDASE 1"/>
    <property type="match status" value="1"/>
</dbReference>
<proteinExistence type="inferred from homology"/>
<dbReference type="Gene3D" id="1.10.10.200">
    <property type="match status" value="1"/>
</dbReference>
<dbReference type="GO" id="GO:0003677">
    <property type="term" value="F:DNA binding"/>
    <property type="evidence" value="ECO:0007669"/>
    <property type="project" value="UniProtKB-UniRule"/>
</dbReference>
<protein>
    <recommendedName>
        <fullName evidence="6">Probable transcriptional regulatory protein MC7420_8040</fullName>
    </recommendedName>
</protein>
<reference evidence="9 10" key="1">
    <citation type="submission" date="2008-07" db="EMBL/GenBank/DDBJ databases">
        <authorList>
            <person name="Tandeau de Marsac N."/>
            <person name="Ferriera S."/>
            <person name="Johnson J."/>
            <person name="Kravitz S."/>
            <person name="Beeson K."/>
            <person name="Sutton G."/>
            <person name="Rogers Y.-H."/>
            <person name="Friedman R."/>
            <person name="Frazier M."/>
            <person name="Venter J.C."/>
        </authorList>
    </citation>
    <scope>NUCLEOTIDE SEQUENCE [LARGE SCALE GENOMIC DNA]</scope>
    <source>
        <strain evidence="9 10">PCC 7420</strain>
    </source>
</reference>
<dbReference type="InterPro" id="IPR017856">
    <property type="entry name" value="Integrase-like_N"/>
</dbReference>
<dbReference type="Pfam" id="PF20772">
    <property type="entry name" value="TACO1_YebC_N"/>
    <property type="match status" value="1"/>
</dbReference>
<accession>B4VIR1</accession>
<dbReference type="STRING" id="118168.MC7420_8040"/>
<dbReference type="Proteomes" id="UP000003835">
    <property type="component" value="Unassembled WGS sequence"/>
</dbReference>
<dbReference type="InterPro" id="IPR026564">
    <property type="entry name" value="Transcrip_reg_TACO1-like_dom3"/>
</dbReference>
<evidence type="ECO:0000256" key="6">
    <source>
        <dbReference type="HAMAP-Rule" id="MF_00693"/>
    </source>
</evidence>
<keyword evidence="4 6" id="KW-0238">DNA-binding</keyword>
<dbReference type="GO" id="GO:0006355">
    <property type="term" value="P:regulation of DNA-templated transcription"/>
    <property type="evidence" value="ECO:0007669"/>
    <property type="project" value="UniProtKB-UniRule"/>
</dbReference>
<dbReference type="NCBIfam" id="NF009044">
    <property type="entry name" value="PRK12378.1"/>
    <property type="match status" value="1"/>
</dbReference>